<dbReference type="InterPro" id="IPR023372">
    <property type="entry name" value="Rest_endonuc_II_EcoRII_N"/>
</dbReference>
<evidence type="ECO:0000259" key="2">
    <source>
        <dbReference type="Pfam" id="PF09217"/>
    </source>
</evidence>
<dbReference type="GO" id="GO:0003677">
    <property type="term" value="F:DNA binding"/>
    <property type="evidence" value="ECO:0007669"/>
    <property type="project" value="InterPro"/>
</dbReference>
<comment type="caution">
    <text evidence="3">The sequence shown here is derived from an EMBL/GenBank/DDBJ whole genome shotgun (WGS) entry which is preliminary data.</text>
</comment>
<reference evidence="3 4" key="1">
    <citation type="submission" date="2019-09" db="EMBL/GenBank/DDBJ databases">
        <title>Draft genome sequence of various Type strains from the CCUG.</title>
        <authorList>
            <person name="Pineiro-Iglesias B."/>
            <person name="Tunovic T."/>
            <person name="Unosson C."/>
            <person name="Inganas E."/>
            <person name="Ohlen M."/>
            <person name="Cardew S."/>
            <person name="Jensie-Markopoulos S."/>
            <person name="Salva-Serra F."/>
            <person name="Jaen-Luchoro D."/>
            <person name="Karlsson R."/>
            <person name="Svensson-Stadler L."/>
            <person name="Chun J."/>
            <person name="Moore E."/>
        </authorList>
    </citation>
    <scope>NUCLEOTIDE SEQUENCE [LARGE SCALE GENOMIC DNA]</scope>
    <source>
        <strain evidence="3 4">CCUG 53682T</strain>
    </source>
</reference>
<dbReference type="AlphaFoldDB" id="A0A5M9R4W6"/>
<dbReference type="Pfam" id="PF09217">
    <property type="entry name" value="EcoRII-N"/>
    <property type="match status" value="1"/>
</dbReference>
<keyword evidence="3" id="KW-0255">Endonuclease</keyword>
<accession>A0A5M9R4W6</accession>
<organism evidence="3 4">
    <name type="scientific">Morganella psychrotolerans</name>
    <dbReference type="NCBI Taxonomy" id="368603"/>
    <lineage>
        <taxon>Bacteria</taxon>
        <taxon>Pseudomonadati</taxon>
        <taxon>Pseudomonadota</taxon>
        <taxon>Gammaproteobacteria</taxon>
        <taxon>Enterobacterales</taxon>
        <taxon>Morganellaceae</taxon>
        <taxon>Morganella</taxon>
    </lineage>
</organism>
<dbReference type="InterPro" id="IPR038365">
    <property type="entry name" value="EcoRII_C_sf"/>
</dbReference>
<protein>
    <submittedName>
        <fullName evidence="3">Restriction endonuclease</fullName>
    </submittedName>
</protein>
<feature type="domain" description="Restriction endonuclease type II EcoRII N-terminal" evidence="2">
    <location>
        <begin position="36"/>
        <end position="184"/>
    </location>
</feature>
<dbReference type="Pfam" id="PF09019">
    <property type="entry name" value="EcoRII-C"/>
    <property type="match status" value="1"/>
</dbReference>
<dbReference type="Gene3D" id="3.40.91.80">
    <property type="match status" value="1"/>
</dbReference>
<dbReference type="InterPro" id="IPR011335">
    <property type="entry name" value="Restrct_endonuc-II-like"/>
</dbReference>
<dbReference type="InterPro" id="IPR015300">
    <property type="entry name" value="DNA-bd_pseudobarrel_sf"/>
</dbReference>
<keyword evidence="3" id="KW-0378">Hydrolase</keyword>
<proteinExistence type="predicted"/>
<sequence length="420" mass="47119">MLLTLIYETIEPETIIIEEKAVSGFQNWLIDKSVGNYFLYIKRLSANDTGATGGHQVGLYIPSGIVTELFPSINHTREQNPSVLLRACYFSHSCADTEARAIYYNNSFFGKTRNEKRITRWGPKSPLQDPENTGALAILAFGHTPGNDSNHVDVWVCNNPDEEDIIEAAIGEIIPGTLLFGPGKEILGGLALQPKITKKSYKIPDVWKTEFPSGTEIIQYAAGYFSAHCSDPDEQLLDRRRVEYDIFLLIEEMHVLDIIRKGFGSVDEFIAMANSVSNRRKSRAGRSLELHLEQLFLEHGLTHFATQCVTEGNKKPDFIFPSAEAYHDVAFPDNNLHMLAVKTTCKDRWRQVLNEADRIKNIHLFTLQEGVSPAQFREMQQAGVTLVVPSALHKKYPEAVRTELMTLGSFIAKLTGIYAA</sequence>
<dbReference type="Proteomes" id="UP000322181">
    <property type="component" value="Unassembled WGS sequence"/>
</dbReference>
<dbReference type="GO" id="GO:0009307">
    <property type="term" value="P:DNA restriction-modification system"/>
    <property type="evidence" value="ECO:0007669"/>
    <property type="project" value="InterPro"/>
</dbReference>
<dbReference type="OrthoDB" id="9797574at2"/>
<dbReference type="Gene3D" id="2.40.330.10">
    <property type="entry name" value="DNA-binding pseudobarrel domain"/>
    <property type="match status" value="1"/>
</dbReference>
<name>A0A5M9R4W6_9GAMM</name>
<dbReference type="EMBL" id="VXKB01000002">
    <property type="protein sequence ID" value="KAA8715339.1"/>
    <property type="molecule type" value="Genomic_DNA"/>
</dbReference>
<dbReference type="CDD" id="cd22322">
    <property type="entry name" value="EcoRII-like"/>
    <property type="match status" value="1"/>
</dbReference>
<dbReference type="SUPFAM" id="SSF52980">
    <property type="entry name" value="Restriction endonuclease-like"/>
    <property type="match status" value="1"/>
</dbReference>
<keyword evidence="3" id="KW-0540">Nuclease</keyword>
<dbReference type="SUPFAM" id="SSF101936">
    <property type="entry name" value="DNA-binding pseudobarrel domain"/>
    <property type="match status" value="1"/>
</dbReference>
<feature type="domain" description="Restriction endonuclease type II EcoRII C-terminal" evidence="1">
    <location>
        <begin position="247"/>
        <end position="411"/>
    </location>
</feature>
<evidence type="ECO:0000313" key="4">
    <source>
        <dbReference type="Proteomes" id="UP000322181"/>
    </source>
</evidence>
<evidence type="ECO:0000313" key="3">
    <source>
        <dbReference type="EMBL" id="KAA8715339.1"/>
    </source>
</evidence>
<dbReference type="InterPro" id="IPR015109">
    <property type="entry name" value="Restrct_endonuc_II_EcoRII_C"/>
</dbReference>
<gene>
    <name evidence="3" type="ORF">F4V73_10165</name>
</gene>
<evidence type="ECO:0000259" key="1">
    <source>
        <dbReference type="Pfam" id="PF09019"/>
    </source>
</evidence>
<dbReference type="GO" id="GO:0009036">
    <property type="term" value="F:type II site-specific deoxyribonuclease activity"/>
    <property type="evidence" value="ECO:0007669"/>
    <property type="project" value="InterPro"/>
</dbReference>